<dbReference type="InterPro" id="IPR043136">
    <property type="entry name" value="B30.2/SPRY_sf"/>
</dbReference>
<feature type="domain" description="HECT" evidence="9">
    <location>
        <begin position="3911"/>
        <end position="4224"/>
    </location>
</feature>
<feature type="repeat" description="RCC1" evidence="6">
    <location>
        <begin position="3563"/>
        <end position="3614"/>
    </location>
</feature>
<dbReference type="InterPro" id="IPR000408">
    <property type="entry name" value="Reg_chr_condens"/>
</dbReference>
<name>A0A3P8X149_CYNSE</name>
<evidence type="ECO:0000256" key="2">
    <source>
        <dbReference type="ARBA" id="ARBA00022737"/>
    </source>
</evidence>
<dbReference type="Pfam" id="PF00632">
    <property type="entry name" value="HECT"/>
    <property type="match status" value="1"/>
</dbReference>
<dbReference type="Gene3D" id="2.60.120.920">
    <property type="match status" value="1"/>
</dbReference>
<dbReference type="SUPFAM" id="SSF49899">
    <property type="entry name" value="Concanavalin A-like lectins/glucanases"/>
    <property type="match status" value="1"/>
</dbReference>
<dbReference type="PROSITE" id="PS50012">
    <property type="entry name" value="RCC1_3"/>
    <property type="match status" value="14"/>
</dbReference>
<keyword evidence="1" id="KW-0808">Transferase</keyword>
<dbReference type="SUPFAM" id="SSF56204">
    <property type="entry name" value="Hect, E3 ligase catalytic domain"/>
    <property type="match status" value="1"/>
</dbReference>
<feature type="repeat" description="RCC1" evidence="6">
    <location>
        <begin position="351"/>
        <end position="400"/>
    </location>
</feature>
<dbReference type="Pfam" id="PF12894">
    <property type="entry name" value="ANAPC4_WD40"/>
    <property type="match status" value="1"/>
</dbReference>
<feature type="repeat" description="RCC1" evidence="6">
    <location>
        <begin position="3456"/>
        <end position="3510"/>
    </location>
</feature>
<feature type="compositionally biased region" description="Polar residues" evidence="7">
    <location>
        <begin position="2757"/>
        <end position="2770"/>
    </location>
</feature>
<dbReference type="CDD" id="cd12881">
    <property type="entry name" value="SPRY_HERC1"/>
    <property type="match status" value="1"/>
</dbReference>
<protein>
    <submittedName>
        <fullName evidence="10">Probable E3 ubiquitin-protein ligase HERC1</fullName>
    </submittedName>
</protein>
<dbReference type="InterPro" id="IPR015943">
    <property type="entry name" value="WD40/YVTN_repeat-like_dom_sf"/>
</dbReference>
<evidence type="ECO:0000256" key="4">
    <source>
        <dbReference type="PROSITE-ProRule" id="PRU00104"/>
    </source>
</evidence>
<feature type="repeat" description="RCC1" evidence="6">
    <location>
        <begin position="3407"/>
        <end position="3455"/>
    </location>
</feature>
<keyword evidence="11" id="KW-1185">Reference proteome</keyword>
<dbReference type="PROSITE" id="PS50082">
    <property type="entry name" value="WD_REPEATS_2"/>
    <property type="match status" value="1"/>
</dbReference>
<dbReference type="GeneTree" id="ENSGT00940000166813"/>
<evidence type="ECO:0000256" key="3">
    <source>
        <dbReference type="ARBA" id="ARBA00022786"/>
    </source>
</evidence>
<dbReference type="InterPro" id="IPR058923">
    <property type="entry name" value="RCC1-like_dom"/>
</dbReference>
<evidence type="ECO:0000256" key="1">
    <source>
        <dbReference type="ARBA" id="ARBA00022679"/>
    </source>
</evidence>
<dbReference type="Gene3D" id="3.90.1750.10">
    <property type="entry name" value="Hect, E3 ligase catalytic domains"/>
    <property type="match status" value="1"/>
</dbReference>
<dbReference type="PANTHER" id="PTHR22872">
    <property type="entry name" value="BTK-BINDING PROTEIN-RELATED"/>
    <property type="match status" value="1"/>
</dbReference>
<dbReference type="Gene3D" id="2.130.10.10">
    <property type="entry name" value="YVTN repeat-like/Quinoprotein amine dehydrogenase"/>
    <property type="match status" value="2"/>
</dbReference>
<feature type="domain" description="B30.2/SPRY" evidence="8">
    <location>
        <begin position="1683"/>
        <end position="1875"/>
    </location>
</feature>
<dbReference type="Gene3D" id="2.130.10.30">
    <property type="entry name" value="Regulator of chromosome condensation 1/beta-lactamase-inhibitor protein II"/>
    <property type="match status" value="2"/>
</dbReference>
<feature type="region of interest" description="Disordered" evidence="7">
    <location>
        <begin position="2338"/>
        <end position="2371"/>
    </location>
</feature>
<dbReference type="InterPro" id="IPR035768">
    <property type="entry name" value="SPRY_HERC1"/>
</dbReference>
<feature type="region of interest" description="Disordered" evidence="7">
    <location>
        <begin position="2757"/>
        <end position="2793"/>
    </location>
</feature>
<dbReference type="SMART" id="SM00119">
    <property type="entry name" value="HECTc"/>
    <property type="match status" value="1"/>
</dbReference>
<evidence type="ECO:0000313" key="10">
    <source>
        <dbReference type="Ensembl" id="ENSCSEP00000030655.1"/>
    </source>
</evidence>
<dbReference type="PANTHER" id="PTHR22872:SF6">
    <property type="entry name" value="E3 UBIQUITIN-PROTEIN LIGASE HERC1-RELATED"/>
    <property type="match status" value="1"/>
</dbReference>
<dbReference type="InterPro" id="IPR013320">
    <property type="entry name" value="ConA-like_dom_sf"/>
</dbReference>
<reference evidence="10 11" key="1">
    <citation type="journal article" date="2014" name="Nat. Genet.">
        <title>Whole-genome sequence of a flatfish provides insights into ZW sex chromosome evolution and adaptation to a benthic lifestyle.</title>
        <authorList>
            <person name="Chen S."/>
            <person name="Zhang G."/>
            <person name="Shao C."/>
            <person name="Huang Q."/>
            <person name="Liu G."/>
            <person name="Zhang P."/>
            <person name="Song W."/>
            <person name="An N."/>
            <person name="Chalopin D."/>
            <person name="Volff J.N."/>
            <person name="Hong Y."/>
            <person name="Li Q."/>
            <person name="Sha Z."/>
            <person name="Zhou H."/>
            <person name="Xie M."/>
            <person name="Yu Q."/>
            <person name="Liu Y."/>
            <person name="Xiang H."/>
            <person name="Wang N."/>
            <person name="Wu K."/>
            <person name="Yang C."/>
            <person name="Zhou Q."/>
            <person name="Liao X."/>
            <person name="Yang L."/>
            <person name="Hu Q."/>
            <person name="Zhang J."/>
            <person name="Meng L."/>
            <person name="Jin L."/>
            <person name="Tian Y."/>
            <person name="Lian J."/>
            <person name="Yang J."/>
            <person name="Miao G."/>
            <person name="Liu S."/>
            <person name="Liang Z."/>
            <person name="Yan F."/>
            <person name="Li Y."/>
            <person name="Sun B."/>
            <person name="Zhang H."/>
            <person name="Zhang J."/>
            <person name="Zhu Y."/>
            <person name="Du M."/>
            <person name="Zhao Y."/>
            <person name="Schartl M."/>
            <person name="Tang Q."/>
            <person name="Wang J."/>
        </authorList>
    </citation>
    <scope>NUCLEOTIDE SEQUENCE</scope>
</reference>
<evidence type="ECO:0000259" key="8">
    <source>
        <dbReference type="PROSITE" id="PS50188"/>
    </source>
</evidence>
<feature type="repeat" description="RCC1" evidence="6">
    <location>
        <begin position="456"/>
        <end position="508"/>
    </location>
</feature>
<feature type="repeat" description="RCC1" evidence="6">
    <location>
        <begin position="3511"/>
        <end position="3562"/>
    </location>
</feature>
<proteinExistence type="predicted"/>
<dbReference type="GO" id="GO:0004842">
    <property type="term" value="F:ubiquitin-protein transferase activity"/>
    <property type="evidence" value="ECO:0007669"/>
    <property type="project" value="InterPro"/>
</dbReference>
<dbReference type="FunFam" id="2.60.120.920:FF:000015">
    <property type="entry name" value="LOW QUALITY PROTEIN: probable E3 ubiquitin-protein ligase HERC1"/>
    <property type="match status" value="1"/>
</dbReference>
<dbReference type="SUPFAM" id="SSF50985">
    <property type="entry name" value="RCC1/BLIP-II"/>
    <property type="match status" value="3"/>
</dbReference>
<dbReference type="InterPro" id="IPR009091">
    <property type="entry name" value="RCC1/BLIP-II"/>
</dbReference>
<dbReference type="PROSITE" id="PS00626">
    <property type="entry name" value="RCC1_2"/>
    <property type="match status" value="4"/>
</dbReference>
<dbReference type="SUPFAM" id="SSF50978">
    <property type="entry name" value="WD40 repeat-like"/>
    <property type="match status" value="1"/>
</dbReference>
<dbReference type="Gene3D" id="3.30.2160.10">
    <property type="entry name" value="Hect, E3 ligase catalytic domain"/>
    <property type="match status" value="1"/>
</dbReference>
<dbReference type="Pfam" id="PF00622">
    <property type="entry name" value="SPRY"/>
    <property type="match status" value="1"/>
</dbReference>
<feature type="repeat" description="RCC1" evidence="6">
    <location>
        <begin position="612"/>
        <end position="662"/>
    </location>
</feature>
<dbReference type="Pfam" id="PF25390">
    <property type="entry name" value="WD40_RLD"/>
    <property type="match status" value="2"/>
</dbReference>
<dbReference type="InterPro" id="IPR051625">
    <property type="entry name" value="Signaling_Regulatory_Domain"/>
</dbReference>
<evidence type="ECO:0000313" key="11">
    <source>
        <dbReference type="Proteomes" id="UP000265120"/>
    </source>
</evidence>
<dbReference type="InterPro" id="IPR036322">
    <property type="entry name" value="WD40_repeat_dom_sf"/>
</dbReference>
<reference evidence="10" key="2">
    <citation type="submission" date="2025-08" db="UniProtKB">
        <authorList>
            <consortium name="Ensembl"/>
        </authorList>
    </citation>
    <scope>IDENTIFICATION</scope>
</reference>
<feature type="repeat" description="RCC1" evidence="6">
    <location>
        <begin position="3720"/>
        <end position="3771"/>
    </location>
</feature>
<feature type="repeat" description="RCC1" evidence="6">
    <location>
        <begin position="663"/>
        <end position="715"/>
    </location>
</feature>
<dbReference type="Gene3D" id="3.30.2410.10">
    <property type="entry name" value="Hect, E3 ligase catalytic domain"/>
    <property type="match status" value="1"/>
</dbReference>
<dbReference type="InterPro" id="IPR024977">
    <property type="entry name" value="Apc4-like_WD40_dom"/>
</dbReference>
<evidence type="ECO:0000256" key="5">
    <source>
        <dbReference type="PROSITE-ProRule" id="PRU00221"/>
    </source>
</evidence>
<feature type="repeat" description="RCC1" evidence="6">
    <location>
        <begin position="401"/>
        <end position="455"/>
    </location>
</feature>
<feature type="repeat" description="RCC1" evidence="6">
    <location>
        <begin position="3616"/>
        <end position="3667"/>
    </location>
</feature>
<feature type="repeat" description="RCC1" evidence="6">
    <location>
        <begin position="509"/>
        <end position="558"/>
    </location>
</feature>
<dbReference type="PROSITE" id="PS50237">
    <property type="entry name" value="HECT"/>
    <property type="match status" value="1"/>
</dbReference>
<feature type="repeat" description="RCC1" evidence="6">
    <location>
        <begin position="3668"/>
        <end position="3719"/>
    </location>
</feature>
<dbReference type="InterPro" id="IPR001680">
    <property type="entry name" value="WD40_rpt"/>
</dbReference>
<organism evidence="10 11">
    <name type="scientific">Cynoglossus semilaevis</name>
    <name type="common">Tongue sole</name>
    <dbReference type="NCBI Taxonomy" id="244447"/>
    <lineage>
        <taxon>Eukaryota</taxon>
        <taxon>Metazoa</taxon>
        <taxon>Chordata</taxon>
        <taxon>Craniata</taxon>
        <taxon>Vertebrata</taxon>
        <taxon>Euteleostomi</taxon>
        <taxon>Actinopterygii</taxon>
        <taxon>Neopterygii</taxon>
        <taxon>Teleostei</taxon>
        <taxon>Neoteleostei</taxon>
        <taxon>Acanthomorphata</taxon>
        <taxon>Carangaria</taxon>
        <taxon>Pleuronectiformes</taxon>
        <taxon>Pleuronectoidei</taxon>
        <taxon>Cynoglossidae</taxon>
        <taxon>Cynoglossinae</taxon>
        <taxon>Cynoglossus</taxon>
    </lineage>
</organism>
<feature type="repeat" description="RCC1" evidence="6">
    <location>
        <begin position="560"/>
        <end position="611"/>
    </location>
</feature>
<reference evidence="10" key="3">
    <citation type="submission" date="2025-09" db="UniProtKB">
        <authorList>
            <consortium name="Ensembl"/>
        </authorList>
    </citation>
    <scope>IDENTIFICATION</scope>
</reference>
<keyword evidence="5" id="KW-0853">WD repeat</keyword>
<dbReference type="OMA" id="QHYMSGT"/>
<feature type="region of interest" description="Disordered" evidence="7">
    <location>
        <begin position="2130"/>
        <end position="2151"/>
    </location>
</feature>
<feature type="active site" description="Glycyl thioester intermediate" evidence="4">
    <location>
        <position position="4224"/>
    </location>
</feature>
<feature type="repeat" description="WD" evidence="5">
    <location>
        <begin position="3157"/>
        <end position="3198"/>
    </location>
</feature>
<dbReference type="Pfam" id="PF00415">
    <property type="entry name" value="RCC1"/>
    <property type="match status" value="2"/>
</dbReference>
<evidence type="ECO:0000256" key="7">
    <source>
        <dbReference type="SAM" id="MobiDB-lite"/>
    </source>
</evidence>
<dbReference type="PROSITE" id="PS50188">
    <property type="entry name" value="B302_SPRY"/>
    <property type="match status" value="1"/>
</dbReference>
<dbReference type="SMART" id="SM00449">
    <property type="entry name" value="SPRY"/>
    <property type="match status" value="1"/>
</dbReference>
<evidence type="ECO:0000259" key="9">
    <source>
        <dbReference type="PROSITE" id="PS50237"/>
    </source>
</evidence>
<dbReference type="SMART" id="SM00320">
    <property type="entry name" value="WD40"/>
    <property type="match status" value="4"/>
</dbReference>
<evidence type="ECO:0000256" key="6">
    <source>
        <dbReference type="PROSITE-ProRule" id="PRU00235"/>
    </source>
</evidence>
<dbReference type="InterPro" id="IPR001870">
    <property type="entry name" value="B30.2/SPRY"/>
</dbReference>
<dbReference type="InterPro" id="IPR003877">
    <property type="entry name" value="SPRY_dom"/>
</dbReference>
<sequence>MTHVLLKWQEHLNSSWAAEDGVDTAKRHRADALYRKLLHDREVVTLAQPVQELIGPRLPDFECDSSVPAEKEEYLSSLLHSQRWLAHRMLTQTSYTLSLHHRLVVLQRIYYALHSKYHDKFRMQLPSHSTDSGAECGQLELASEPYVLIEMGVRTGLSLLFSLLQQNWRYAASVHPESVLCNDVLATASSVLASLPPLSLANENKIPSVGLDCLSQVADFLKKTSVNTGAGGADPTGRRLALELLLGLAMQRGSLKFLLEWVEIALAASTSSSTSSCVGFDVIYQTLYQMRQYSGFRGDSVNTQVLKKDADGLCRLSQAALCLFEEICNLASCCLCSCGTDAGSSTENDNVLVYVWGSNSSHQLAEGTLEKILLPKLTQGFSDAQMIEAGQYCTFSVSADGSVKACGKGSYGRLGLGDSNNQSMPKKLVLEPHRNMKKVSSSKGSDGHTLAITVEGEVFSWGDGEYGKLGHGNSVTQKYPKIIQGPLLGKVVVCVSAGYRHSAAVTNDGELYTWGEGDFGRLGHSDSQSRNMPTLVKDISGVGQVACGSSHTIAVAQDGHTVWSFGGGDNGKLGHGDTNRVYRPKVIESLHGFIIRKVCAGSQSSLALTSAGQVFAWGCGSCLGCGSSEMTSLKPRFIEDLSVTKIIDISCGDSHCLALSHENEVYAWGNNTMGQCGQGHTSTPITRPKKVHGLEGVSIQQITAGTSHSLAWTAVPTDRQLVAWHRPFCVDLEESTFSYLRNFLESFCDGLGSDVPPAPFLTKKEHHQFLQLCMKLLSIHLSLAHAGGTGATVLGAQSRPLRNLLFRLIDTNMPDSIHQAVLNTLSIGASLLLPPLRERTELLLSLLPHGPQSLNVLSKGQRLQLDMVLSSLQDQSHVASLLGYSNFGEVAALGPPLTPALSARPPSSSSVEPYDPMHLAEVLLKTLLLSIGFYTERAFGELEKNSDKQVSNDSQERTDPPCHFHQLLSGLYKHLLAHCFINSSPEDDSSVMLLREHLYLLLPCAAEALRRSTKLLKDSCLDKHIILKLEMVLYSSVAGSLLCQVMYSLLLLPLSTVQPLLSHLLALLEHLNDFNRLLPETAFLEEKELGLKDQTPRNTGPEQQKQQQQQQEEWVWLLDLERSVALAVGRCLGGMLQGPSPSLQEKTSDYWLSSVLLRNGLETDYEQLDSSMAWLTEVVLLGSIDARLTELSVNEETKTLLELALGPSRGAALKLWQKMEEYAHSKEWESAGSSGDALLQAVCRCSLAALLKHTGLQNEACWQDRYEPSEILLDVYEMVYKIRSTLLAHKNTLKTSQTHTAPKQCIIPNTTIPHCGHNNLQILNQVFHFACGTLIIPSSSCAATFPTAQTSHQTDPRAITSAILQQQQRAEMRLEAFCQMSSFLAKMEEKSSGLTVVAPQFPALLQSVQLQFLSGCFSLGSQILGSHTEAYYEIQHYLSGTCSASLDTQRALQSAAHTFYQQVVCVLRQKHLLLATIFALNFSYQPVDLVLVIKCGILEVLSKLTNNSCALMNQGWFAASTSGSMLLSGAVRLACRRLLQILTVADSLPIDVSDALMEVMCEQLQVVLHALYQKQQTERGTAERTDPDMMHGKSVDLVAIESQLADFLVFLRRVLSLRVMRRISTFVKWVDPIMAIIIPKCPSGSPCFQNLRTKLLAFHILEKLLPACSEPSQIQQIVKQLFQLLPVYMWEEPLEERKRQEKVPKDAEDECIPIGDFSFDPQKIVCCSLESGSVLSHGSGGKGYGLATTAVTSGCFIWKFHITKENRGNEGTCVGVSRWPVKDHNHHTTTDMWLYRAYSGNLYHGGELVRSLPSFSQGDTITCILDMEAHTISFAKNDKEPKLAFEGVVASELYPCVMFYSSNPGEKVALHDLQMRGMPSNLLPGDPLCSPRMMVLLESTLRLLRKLHQSDHWASHINQYIHSHLELIGFYLKEEDPGNMGCKQLTKSPICFETKENERSKDSSGNVTGPSPALRQPLSETKLAALCTEVWPVLALIGGVDNGLRAGGLCLHKPSARRAILLGVLKEGSSTAKLQWEEADLSVSDSPIISLEPCDISCCDVTCIGGLKPTVLLDLIYLMGFLEEQGWLGASAAPKRIYTEENSDTQTNLDEEMSDEVRWLTEDERRKLKDQKFQTDASASPLLTKDAAKDPNPQEFSSLPLPHYISQSSKSDAFAVELRAVRVSYLLIGALKSLTVIFSCEKLSDVLLVPRHDLSGLSLSPVSGQNLNPDEAKSISKQWDEKAELRSVLQYVVQSMVKWAVRPCPIKQSLSLMDLERAQVMIYRGALNRLHEDKDHREVLYSRVLSLPFLADVAGDLDSQTIEVLASWMLEHPLTEEDQGADTLRPEGAPETPSPDGPETVQCPERPASQPTERSHILAKFTFLERDALQIVEVMPIIIHTTLVYNTVADAMSGSDLSYKSITILLFICLHHLWSQAGEEHSQMVKCELCNTLTLQFNNHIKRRHPGCGQSAARKGYDSTGSYVDVWFKGECGSNFPFYLLCSSCREKYLAANLNDTNSKNERYHYDWEMSYPECDTDKQIGLEDFGLLLRPLGLTEKKLVPDPIAFTEPDPLGARVYSSTNASRTVAVKAGSNCYPSATRLSATCLNLGQQAVSLRDTIDRLKALRRVTSTAQILLAYSMVMKALSQTASSASMCSHSNGLESLGLADIRILVRLMTLAAGGRAHTCVDRQSCLTGLATDRHNTSCLRFLTSAIGSVISQSSTAYRQLVEICTQNLMAAATGVNIGAVGDQQQRNSLNSSLTTATQADQQLKDGDAGHQGVSSSLPPSPLPLMSPRVGPLELANALAACVLSARLTSKHRQWAAQQLVQALAATGKDVPNRPQTYSDLAGDLRKCPLKRLEGHYNKVRSTIITCLSFVCHGLGSHCRIETQGSKVTALCWAQTFSLWTLEQQAGGKNRPVENLLVGRLDGSLCWLQVTMQEIDLQVKTTELTRCYRNEAPQCVAWHSEDRPFAVGYPNGKVLLSRSNVHSVSTVTVHVFSHSTQDCVTALKWDPTGHLLLCLGRSEFIKILGQSAGSWTTLHSLVHSSTVTTAEWCTRIGREPDPRLMMAAGCQNGSVHVWTLPQGGTGVSLYSIMNSTLSQDKDSNIKVSTTVFVDILYYNLNVVFLCSSLQFDLKPQTSSSFLQQDSAKCVFVLHGHITAVKSLSFCSSGLALVSGEIGGLLNIWSLQDGSVLQTVTGLGSVVSTTWILNLGVVACFARSKDILLICCTPDWISQNHVLSSCRMALRSQNILGLNRAPCLAVFLERLPLLLQEQYNHERTHVAAGDQLVHSAFLQSLASLAVGLALEKHLCRFPRPPHHTCPDAITCPSEWSWLSTYATTVRSAEAIASGTAFPESFIMSEFQNIGDGEGIKALDNSKWSFRMDEQLMSWATTRPEDWQEGGKSEVYLWGNGRYGQLAGIGTGLMMPTLVPSLSQTQQVVCGQNCTFLVQSNGTVLAVGEGQYGRLGQGNSDDLYVPTIIFAFQGYVVTQLVTSCGSDGHSMALTETGEVFSWGDGDFGKLGHGNNERQRRPKQIEALQGEEVVQLSCGFRHSAVVTADGKLFTFGSGESGRLGQRSTSNKMLPERVAALEGYHVGQVSCGLNHTLVLSLDGMVVWAFGDGDYGKLGTGSCTAKYYPQKVEQLCNKGIKKVDCGTQFSVALSLDGHVYTFGQERQLGLPDSMLKNRSCPQVVPSLEGLFIEDIAVGCEHVLTLSSTGDVYAWGCNNEGQLGLGHTNSVKEPTLVTALQGKNIRQISAGRCHSSAWTTPSTSINNSGGSGVFQLGLPTSVPPQYNTLKDCSPDILSMRLRVLYHFSDLMYKSWRLLNLDVKNPTLTSRYSSGTTAIIRGELRGLLSPKVNTLPLVRCIGRTMTQGKTYGPQITVKRISTRGRSSKPIFVQIAKQVVNLNPLELRLPSRAWKVKLVGEGADDAGGVFDDTITEMCQELQSGVVDLLIQTPNSFTDVGSNTDRFLLNPAAQTEDHMVQFRFLGILMAVAIRTKKPLDLHLAPWVWKQLCSMPLGGCDLEEVDLLTHRSLQGIIHLENSGITEENFHVMIPLDSFMAHSADGRLVPVVPGGQNISLTFNNRTEYVERTQDYRLHEMDSQVAAVRDGMCTIIPVPLLSLLTAQQLEQLVCGLPEVSVEMLKKLVRYRDITESHQLIGWLWQSLEEFTNEERVLFLRFVSGRSRLPTNPADITQKFQIIKVDRAILAERLRYSIHNCPSIDMDNYMLTHNTEPADSSDTED</sequence>
<dbReference type="Proteomes" id="UP000265120">
    <property type="component" value="Chromosome 14"/>
</dbReference>
<keyword evidence="2" id="KW-0677">Repeat</keyword>
<accession>A0A3P8X149</accession>
<dbReference type="PRINTS" id="PR00633">
    <property type="entry name" value="RCCNDNSATION"/>
</dbReference>
<dbReference type="InterPro" id="IPR000569">
    <property type="entry name" value="HECT_dom"/>
</dbReference>
<keyword evidence="3 4" id="KW-0833">Ubl conjugation pathway</keyword>
<dbReference type="InterPro" id="IPR035983">
    <property type="entry name" value="Hect_E3_ubiquitin_ligase"/>
</dbReference>
<dbReference type="Ensembl" id="ENSCSET00000031061.1">
    <property type="protein sequence ID" value="ENSCSEP00000030655.1"/>
    <property type="gene ID" value="ENSCSEG00000019572.1"/>
</dbReference>